<comment type="caution">
    <text evidence="1">The sequence shown here is derived from an EMBL/GenBank/DDBJ whole genome shotgun (WGS) entry which is preliminary data.</text>
</comment>
<name>A0A8T1PGK5_CARIL</name>
<organism evidence="1 2">
    <name type="scientific">Carya illinoinensis</name>
    <name type="common">Pecan</name>
    <dbReference type="NCBI Taxonomy" id="32201"/>
    <lineage>
        <taxon>Eukaryota</taxon>
        <taxon>Viridiplantae</taxon>
        <taxon>Streptophyta</taxon>
        <taxon>Embryophyta</taxon>
        <taxon>Tracheophyta</taxon>
        <taxon>Spermatophyta</taxon>
        <taxon>Magnoliopsida</taxon>
        <taxon>eudicotyledons</taxon>
        <taxon>Gunneridae</taxon>
        <taxon>Pentapetalae</taxon>
        <taxon>rosids</taxon>
        <taxon>fabids</taxon>
        <taxon>Fagales</taxon>
        <taxon>Juglandaceae</taxon>
        <taxon>Carya</taxon>
    </lineage>
</organism>
<reference evidence="1" key="1">
    <citation type="submission" date="2020-12" db="EMBL/GenBank/DDBJ databases">
        <title>WGS assembly of Carya illinoinensis cv. Pawnee.</title>
        <authorList>
            <person name="Platts A."/>
            <person name="Shu S."/>
            <person name="Wright S."/>
            <person name="Barry K."/>
            <person name="Edger P."/>
            <person name="Pires J.C."/>
            <person name="Schmutz J."/>
        </authorList>
    </citation>
    <scope>NUCLEOTIDE SEQUENCE</scope>
    <source>
        <tissue evidence="1">Leaf</tissue>
    </source>
</reference>
<protein>
    <submittedName>
        <fullName evidence="1">Uncharacterized protein</fullName>
    </submittedName>
</protein>
<evidence type="ECO:0000313" key="2">
    <source>
        <dbReference type="Proteomes" id="UP000811609"/>
    </source>
</evidence>
<evidence type="ECO:0000313" key="1">
    <source>
        <dbReference type="EMBL" id="KAG6642075.1"/>
    </source>
</evidence>
<sequence>MSLSLSAIKILTEINYEDWYESLTINLAIMNLDLALRIDAPVEPTNESSAVEKTRYEQLVHSNRTCLMIIKYTIDKSIRLSIADTDSTKEYLDVVGKKFIKFDKVEKGTLMKFLTTTTYDGVSGVREHIMKLTHFFNKLKGMKFDTLKTTYNAQKDEWSLSEMTAIITQEEEMMKKAKSHADFMITIDKGKKKFFKSNSNNFHKMKKYGKPPQQVGMSVPNGPKKEVFKGKCNFCHLFGHRRIDCRRFKAWIDKKGTHSLLVCFESNLVDVPSDTWWLDTGATIHATNSLQELRNHRRPNDT</sequence>
<dbReference type="Proteomes" id="UP000811609">
    <property type="component" value="Chromosome 9"/>
</dbReference>
<dbReference type="EMBL" id="CM031817">
    <property type="protein sequence ID" value="KAG6642075.1"/>
    <property type="molecule type" value="Genomic_DNA"/>
</dbReference>
<dbReference type="AlphaFoldDB" id="A0A8T1PGK5"/>
<proteinExistence type="predicted"/>
<keyword evidence="2" id="KW-1185">Reference proteome</keyword>
<gene>
    <name evidence="1" type="ORF">CIPAW_09G118100</name>
</gene>
<feature type="non-terminal residue" evidence="1">
    <location>
        <position position="302"/>
    </location>
</feature>
<accession>A0A8T1PGK5</accession>